<dbReference type="FunFam" id="1.10.10.10:FF:000005">
    <property type="entry name" value="Two-component system response regulator"/>
    <property type="match status" value="1"/>
</dbReference>
<dbReference type="PROSITE" id="PS51755">
    <property type="entry name" value="OMPR_PHOB"/>
    <property type="match status" value="1"/>
</dbReference>
<dbReference type="CDD" id="cd00383">
    <property type="entry name" value="trans_reg_C"/>
    <property type="match status" value="1"/>
</dbReference>
<feature type="modified residue" description="4-aspartylphosphate" evidence="6">
    <location>
        <position position="53"/>
    </location>
</feature>
<organism evidence="10 11">
    <name type="scientific">Candidatus Thermochlorobacter aerophilus</name>
    <dbReference type="NCBI Taxonomy" id="1868324"/>
    <lineage>
        <taxon>Bacteria</taxon>
        <taxon>Pseudomonadati</taxon>
        <taxon>Chlorobiota</taxon>
        <taxon>Chlorobiia</taxon>
        <taxon>Chlorobiales</taxon>
        <taxon>Candidatus Thermochlorobacteriaceae</taxon>
        <taxon>Candidatus Thermochlorobacter</taxon>
    </lineage>
</organism>
<gene>
    <name evidence="10" type="ORF">D0433_12735</name>
</gene>
<dbReference type="PROSITE" id="PS50110">
    <property type="entry name" value="RESPONSE_REGULATORY"/>
    <property type="match status" value="1"/>
</dbReference>
<evidence type="ECO:0000256" key="3">
    <source>
        <dbReference type="ARBA" id="ARBA00023015"/>
    </source>
</evidence>
<keyword evidence="1 6" id="KW-0597">Phosphoprotein</keyword>
<sequence length="228" mass="25598">MTPHILIVEDDARLASVLTKGLGESGFATTHSPDAETALTLLHSHPFDLVLIDVMLPKMNGIDLCKKVKSLYPALPVVMLTALGETDDKLQGFNAGADDYLAKPFDFRELLARIHARLKAKQLTSTEPTVLTYADLTMNLRTKTVERQGKPIALTAKEFALLEFLLRNPERVISREEIAKHVWNIEFDTGTNYIDVYINYLRKKVDKPFATKLIHTKTGMGFYLKAEP</sequence>
<evidence type="ECO:0000313" key="10">
    <source>
        <dbReference type="EMBL" id="RFM23128.1"/>
    </source>
</evidence>
<feature type="domain" description="Response regulatory" evidence="8">
    <location>
        <begin position="4"/>
        <end position="118"/>
    </location>
</feature>
<protein>
    <submittedName>
        <fullName evidence="10">DNA-binding response regulator</fullName>
    </submittedName>
</protein>
<evidence type="ECO:0000313" key="11">
    <source>
        <dbReference type="Proteomes" id="UP000266389"/>
    </source>
</evidence>
<dbReference type="InterPro" id="IPR001789">
    <property type="entry name" value="Sig_transdc_resp-reg_receiver"/>
</dbReference>
<dbReference type="Gene3D" id="6.10.250.690">
    <property type="match status" value="1"/>
</dbReference>
<keyword evidence="3" id="KW-0805">Transcription regulation</keyword>
<evidence type="ECO:0000256" key="4">
    <source>
        <dbReference type="ARBA" id="ARBA00023125"/>
    </source>
</evidence>
<evidence type="ECO:0000256" key="5">
    <source>
        <dbReference type="ARBA" id="ARBA00023163"/>
    </source>
</evidence>
<name>A0A395LYL1_9BACT</name>
<dbReference type="GO" id="GO:0032993">
    <property type="term" value="C:protein-DNA complex"/>
    <property type="evidence" value="ECO:0007669"/>
    <property type="project" value="TreeGrafter"/>
</dbReference>
<dbReference type="InterPro" id="IPR036388">
    <property type="entry name" value="WH-like_DNA-bd_sf"/>
</dbReference>
<accession>A0A395LYL1</accession>
<proteinExistence type="predicted"/>
<dbReference type="Gene3D" id="1.10.10.10">
    <property type="entry name" value="Winged helix-like DNA-binding domain superfamily/Winged helix DNA-binding domain"/>
    <property type="match status" value="1"/>
</dbReference>
<dbReference type="Pfam" id="PF00072">
    <property type="entry name" value="Response_reg"/>
    <property type="match status" value="1"/>
</dbReference>
<reference evidence="10 11" key="1">
    <citation type="journal article" date="2011" name="ISME J.">
        <title>Community ecology of hot spring cyanobacterial mats: predominant populations and their functional potential.</title>
        <authorList>
            <person name="Klatt C.G."/>
            <person name="Wood J.M."/>
            <person name="Rusch D.B."/>
            <person name="Bateson M.M."/>
            <person name="Hamamura N."/>
            <person name="Heidelberg J.F."/>
            <person name="Grossman A.R."/>
            <person name="Bhaya D."/>
            <person name="Cohan F.M."/>
            <person name="Kuhl M."/>
            <person name="Bryant D.A."/>
            <person name="Ward D.M."/>
        </authorList>
    </citation>
    <scope>NUCLEOTIDE SEQUENCE [LARGE SCALE GENOMIC DNA]</scope>
    <source>
        <strain evidence="10">OS</strain>
    </source>
</reference>
<dbReference type="SMART" id="SM00862">
    <property type="entry name" value="Trans_reg_C"/>
    <property type="match status" value="1"/>
</dbReference>
<dbReference type="SMART" id="SM00448">
    <property type="entry name" value="REC"/>
    <property type="match status" value="1"/>
</dbReference>
<dbReference type="GO" id="GO:0006355">
    <property type="term" value="P:regulation of DNA-templated transcription"/>
    <property type="evidence" value="ECO:0007669"/>
    <property type="project" value="InterPro"/>
</dbReference>
<dbReference type="Gene3D" id="3.40.50.2300">
    <property type="match status" value="1"/>
</dbReference>
<keyword evidence="4 7" id="KW-0238">DNA-binding</keyword>
<evidence type="ECO:0000259" key="9">
    <source>
        <dbReference type="PROSITE" id="PS51755"/>
    </source>
</evidence>
<dbReference type="GO" id="GO:0005829">
    <property type="term" value="C:cytosol"/>
    <property type="evidence" value="ECO:0007669"/>
    <property type="project" value="TreeGrafter"/>
</dbReference>
<dbReference type="Proteomes" id="UP000266389">
    <property type="component" value="Unassembled WGS sequence"/>
</dbReference>
<dbReference type="InterPro" id="IPR039420">
    <property type="entry name" value="WalR-like"/>
</dbReference>
<dbReference type="GO" id="GO:0000156">
    <property type="term" value="F:phosphorelay response regulator activity"/>
    <property type="evidence" value="ECO:0007669"/>
    <property type="project" value="TreeGrafter"/>
</dbReference>
<evidence type="ECO:0000256" key="2">
    <source>
        <dbReference type="ARBA" id="ARBA00023012"/>
    </source>
</evidence>
<dbReference type="PANTHER" id="PTHR48111">
    <property type="entry name" value="REGULATOR OF RPOS"/>
    <property type="match status" value="1"/>
</dbReference>
<dbReference type="CDD" id="cd17624">
    <property type="entry name" value="REC_OmpR_PmrA-like"/>
    <property type="match status" value="1"/>
</dbReference>
<feature type="DNA-binding region" description="OmpR/PhoB-type" evidence="7">
    <location>
        <begin position="128"/>
        <end position="226"/>
    </location>
</feature>
<evidence type="ECO:0000256" key="7">
    <source>
        <dbReference type="PROSITE-ProRule" id="PRU01091"/>
    </source>
</evidence>
<comment type="caution">
    <text evidence="10">The sequence shown here is derived from an EMBL/GenBank/DDBJ whole genome shotgun (WGS) entry which is preliminary data.</text>
</comment>
<dbReference type="SUPFAM" id="SSF52172">
    <property type="entry name" value="CheY-like"/>
    <property type="match status" value="1"/>
</dbReference>
<dbReference type="PANTHER" id="PTHR48111:SF22">
    <property type="entry name" value="REGULATOR OF RPOS"/>
    <property type="match status" value="1"/>
</dbReference>
<evidence type="ECO:0000256" key="1">
    <source>
        <dbReference type="ARBA" id="ARBA00022553"/>
    </source>
</evidence>
<dbReference type="Pfam" id="PF00486">
    <property type="entry name" value="Trans_reg_C"/>
    <property type="match status" value="1"/>
</dbReference>
<keyword evidence="5" id="KW-0804">Transcription</keyword>
<dbReference type="EMBL" id="PHFL01000070">
    <property type="protein sequence ID" value="RFM23128.1"/>
    <property type="molecule type" value="Genomic_DNA"/>
</dbReference>
<feature type="domain" description="OmpR/PhoB-type" evidence="9">
    <location>
        <begin position="128"/>
        <end position="226"/>
    </location>
</feature>
<dbReference type="InterPro" id="IPR011006">
    <property type="entry name" value="CheY-like_superfamily"/>
</dbReference>
<dbReference type="AlphaFoldDB" id="A0A395LYL1"/>
<keyword evidence="2" id="KW-0902">Two-component regulatory system</keyword>
<dbReference type="InterPro" id="IPR001867">
    <property type="entry name" value="OmpR/PhoB-type_DNA-bd"/>
</dbReference>
<dbReference type="GO" id="GO:0000976">
    <property type="term" value="F:transcription cis-regulatory region binding"/>
    <property type="evidence" value="ECO:0007669"/>
    <property type="project" value="TreeGrafter"/>
</dbReference>
<evidence type="ECO:0000256" key="6">
    <source>
        <dbReference type="PROSITE-ProRule" id="PRU00169"/>
    </source>
</evidence>
<evidence type="ECO:0000259" key="8">
    <source>
        <dbReference type="PROSITE" id="PS50110"/>
    </source>
</evidence>